<dbReference type="SUPFAM" id="SSF88697">
    <property type="entry name" value="PUA domain-like"/>
    <property type="match status" value="1"/>
</dbReference>
<keyword evidence="2 6" id="KW-0489">Methyltransferase</keyword>
<feature type="binding site" evidence="6">
    <location>
        <position position="252"/>
    </location>
    <ligand>
        <name>S-adenosyl-L-methionine</name>
        <dbReference type="ChEBI" id="CHEBI:59789"/>
    </ligand>
</feature>
<organism evidence="8 9">
    <name type="scientific">Glossina palpalis gambiensis</name>
    <dbReference type="NCBI Taxonomy" id="67801"/>
    <lineage>
        <taxon>Eukaryota</taxon>
        <taxon>Metazoa</taxon>
        <taxon>Ecdysozoa</taxon>
        <taxon>Arthropoda</taxon>
        <taxon>Hexapoda</taxon>
        <taxon>Insecta</taxon>
        <taxon>Pterygota</taxon>
        <taxon>Neoptera</taxon>
        <taxon>Endopterygota</taxon>
        <taxon>Diptera</taxon>
        <taxon>Brachycera</taxon>
        <taxon>Muscomorpha</taxon>
        <taxon>Hippoboscoidea</taxon>
        <taxon>Glossinidae</taxon>
        <taxon>Glossina</taxon>
    </lineage>
</organism>
<dbReference type="Pfam" id="PF01189">
    <property type="entry name" value="Methyltr_RsmB-F"/>
    <property type="match status" value="1"/>
</dbReference>
<dbReference type="GO" id="GO:0008173">
    <property type="term" value="F:RNA methyltransferase activity"/>
    <property type="evidence" value="ECO:0007669"/>
    <property type="project" value="InterPro"/>
</dbReference>
<sequence length="530" mass="58486">MFYLKSPLFHCPLVELQLSKRNFDLTWLCTAPSITTYRVNHLQTTTECYKDYVENLLKGRYKSSPKIYTLSDLPEVLCIGSVSTPETLKPSMVEQREIIVDDCCGAAVLRGAHIYAVGVLAMESGTKLHDIVNVYADLTGKCKKGTNIRFESDKKLYLGQGRVLMQRYQLFGASGAKTGIAVEMLNTVSGVPSIGDLSSAKALLQNLPSIVCVRVLNPQKNEIILDMCAAPGNKTTHIAELMQDKGLILALDKTVNRIALIEEKIKKYNLNSINVYAYDATKSFNGKLNSESSNEIKPPFKAETFDRVLLDAPCSGLGNRPILVVKTTAKMLDSYPKIQRKLVSNAVALLKPGGCLVYSTCSINTSENEEIVAWALAKHSNLELKEAVPIFGSRALPCQGLTEIQRDMLQRFSPDTKKFDTMVKRIQMKILFIYVNIYAAILRALNSSSCISVIMNVPSCNSKTTRRVPPTKRINFNCITKVMSFSLYLPGEGNSACTTSAGILASWPSEPSPVCIHSWLVTPAFDTLPL</sequence>
<dbReference type="Proteomes" id="UP000092460">
    <property type="component" value="Unassembled WGS sequence"/>
</dbReference>
<evidence type="ECO:0000256" key="2">
    <source>
        <dbReference type="ARBA" id="ARBA00022603"/>
    </source>
</evidence>
<evidence type="ECO:0000313" key="9">
    <source>
        <dbReference type="Proteomes" id="UP000092460"/>
    </source>
</evidence>
<dbReference type="VEuPathDB" id="VectorBase:GPPI023844"/>
<dbReference type="Gene3D" id="3.40.50.150">
    <property type="entry name" value="Vaccinia Virus protein VP39"/>
    <property type="match status" value="1"/>
</dbReference>
<dbReference type="EnsemblMetazoa" id="GPPI023844-RA">
    <property type="protein sequence ID" value="GPPI023844-PA"/>
    <property type="gene ID" value="GPPI023844"/>
</dbReference>
<dbReference type="CDD" id="cd02440">
    <property type="entry name" value="AdoMet_MTases"/>
    <property type="match status" value="1"/>
</dbReference>
<evidence type="ECO:0000313" key="8">
    <source>
        <dbReference type="EnsemblMetazoa" id="GPPI023844-PA"/>
    </source>
</evidence>
<dbReference type="InterPro" id="IPR015947">
    <property type="entry name" value="PUA-like_sf"/>
</dbReference>
<evidence type="ECO:0000256" key="6">
    <source>
        <dbReference type="PROSITE-ProRule" id="PRU01023"/>
    </source>
</evidence>
<dbReference type="PROSITE" id="PS01153">
    <property type="entry name" value="NOL1_NOP2_SUN"/>
    <property type="match status" value="1"/>
</dbReference>
<dbReference type="PRINTS" id="PR02008">
    <property type="entry name" value="RCMTFAMILY"/>
</dbReference>
<evidence type="ECO:0000256" key="3">
    <source>
        <dbReference type="ARBA" id="ARBA00022679"/>
    </source>
</evidence>
<feature type="domain" description="SAM-dependent MTase RsmB/NOP-type" evidence="7">
    <location>
        <begin position="131"/>
        <end position="430"/>
    </location>
</feature>
<dbReference type="PROSITE" id="PS50890">
    <property type="entry name" value="PUA"/>
    <property type="match status" value="1"/>
</dbReference>
<dbReference type="CDD" id="cd21150">
    <property type="entry name" value="PUA_NSun6-like"/>
    <property type="match status" value="1"/>
</dbReference>
<proteinExistence type="inferred from homology"/>
<feature type="binding site" evidence="6">
    <location>
        <position position="311"/>
    </location>
    <ligand>
        <name>S-adenosyl-L-methionine</name>
        <dbReference type="ChEBI" id="CHEBI:59789"/>
    </ligand>
</feature>
<feature type="binding site" evidence="6">
    <location>
        <begin position="228"/>
        <end position="234"/>
    </location>
    <ligand>
        <name>S-adenosyl-L-methionine</name>
        <dbReference type="ChEBI" id="CHEBI:59789"/>
    </ligand>
</feature>
<dbReference type="Gene3D" id="2.30.130.10">
    <property type="entry name" value="PUA domain"/>
    <property type="match status" value="1"/>
</dbReference>
<keyword evidence="9" id="KW-1185">Reference proteome</keyword>
<evidence type="ECO:0000256" key="5">
    <source>
        <dbReference type="ARBA" id="ARBA00022884"/>
    </source>
</evidence>
<evidence type="ECO:0000256" key="1">
    <source>
        <dbReference type="ARBA" id="ARBA00007494"/>
    </source>
</evidence>
<dbReference type="InterPro" id="IPR018314">
    <property type="entry name" value="RsmB/NOL1/NOP2-like_CS"/>
</dbReference>
<reference evidence="9" key="1">
    <citation type="submission" date="2015-01" db="EMBL/GenBank/DDBJ databases">
        <authorList>
            <person name="Aksoy S."/>
            <person name="Warren W."/>
            <person name="Wilson R.K."/>
        </authorList>
    </citation>
    <scope>NUCLEOTIDE SEQUENCE [LARGE SCALE GENOMIC DNA]</scope>
    <source>
        <strain evidence="9">IAEA</strain>
    </source>
</reference>
<evidence type="ECO:0000256" key="4">
    <source>
        <dbReference type="ARBA" id="ARBA00022691"/>
    </source>
</evidence>
<comment type="similarity">
    <text evidence="1 6">Belongs to the class I-like SAM-binding methyltransferase superfamily. RsmB/NOP family.</text>
</comment>
<feature type="active site" description="Nucleophile" evidence="6">
    <location>
        <position position="361"/>
    </location>
</feature>
<dbReference type="InterPro" id="IPR023267">
    <property type="entry name" value="RCMT"/>
</dbReference>
<feature type="binding site" evidence="6">
    <location>
        <position position="279"/>
    </location>
    <ligand>
        <name>S-adenosyl-L-methionine</name>
        <dbReference type="ChEBI" id="CHEBI:59789"/>
    </ligand>
</feature>
<dbReference type="GO" id="GO:0003723">
    <property type="term" value="F:RNA binding"/>
    <property type="evidence" value="ECO:0007669"/>
    <property type="project" value="UniProtKB-UniRule"/>
</dbReference>
<dbReference type="PANTHER" id="PTHR22807">
    <property type="entry name" value="NOP2 YEAST -RELATED NOL1/NOP2/FMU SUN DOMAIN-CONTAINING"/>
    <property type="match status" value="1"/>
</dbReference>
<dbReference type="SUPFAM" id="SSF53335">
    <property type="entry name" value="S-adenosyl-L-methionine-dependent methyltransferases"/>
    <property type="match status" value="1"/>
</dbReference>
<dbReference type="PROSITE" id="PS51686">
    <property type="entry name" value="SAM_MT_RSMB_NOP"/>
    <property type="match status" value="1"/>
</dbReference>
<dbReference type="AlphaFoldDB" id="A0A1B0BAD4"/>
<accession>A0A1B0BAD4</accession>
<keyword evidence="5 6" id="KW-0694">RNA-binding</keyword>
<dbReference type="InterPro" id="IPR001678">
    <property type="entry name" value="MeTrfase_RsmB-F_NOP2_dom"/>
</dbReference>
<evidence type="ECO:0000259" key="7">
    <source>
        <dbReference type="PROSITE" id="PS51686"/>
    </source>
</evidence>
<dbReference type="PANTHER" id="PTHR22807:SF34">
    <property type="entry name" value="TRNA (CYTOSINE(72)-C(5))-METHYLTRANSFERASE NSUN6"/>
    <property type="match status" value="1"/>
</dbReference>
<keyword evidence="4 6" id="KW-0949">S-adenosyl-L-methionine</keyword>
<dbReference type="STRING" id="67801.A0A1B0BAD4"/>
<reference evidence="8" key="2">
    <citation type="submission" date="2020-05" db="UniProtKB">
        <authorList>
            <consortium name="EnsemblMetazoa"/>
        </authorList>
    </citation>
    <scope>IDENTIFICATION</scope>
    <source>
        <strain evidence="8">IAEA</strain>
    </source>
</reference>
<keyword evidence="3 6" id="KW-0808">Transferase</keyword>
<dbReference type="EMBL" id="JXJN01010916">
    <property type="status" value="NOT_ANNOTATED_CDS"/>
    <property type="molecule type" value="Genomic_DNA"/>
</dbReference>
<dbReference type="GO" id="GO:0001510">
    <property type="term" value="P:RNA methylation"/>
    <property type="evidence" value="ECO:0007669"/>
    <property type="project" value="InterPro"/>
</dbReference>
<protein>
    <recommendedName>
        <fullName evidence="7">SAM-dependent MTase RsmB/NOP-type domain-containing protein</fullName>
    </recommendedName>
</protein>
<dbReference type="InterPro" id="IPR029063">
    <property type="entry name" value="SAM-dependent_MTases_sf"/>
</dbReference>
<dbReference type="InterPro" id="IPR049560">
    <property type="entry name" value="MeTrfase_RsmB-F_NOP2_cat"/>
</dbReference>
<dbReference type="InterPro" id="IPR036974">
    <property type="entry name" value="PUA_sf"/>
</dbReference>
<name>A0A1B0BAD4_9MUSC</name>